<dbReference type="InterPro" id="IPR029442">
    <property type="entry name" value="GyrI-like"/>
</dbReference>
<dbReference type="InterPro" id="IPR050908">
    <property type="entry name" value="SmbC-like"/>
</dbReference>
<evidence type="ECO:0000313" key="2">
    <source>
        <dbReference type="EMBL" id="MFC5550571.1"/>
    </source>
</evidence>
<dbReference type="InterPro" id="IPR010499">
    <property type="entry name" value="AraC_E-bd"/>
</dbReference>
<evidence type="ECO:0000259" key="1">
    <source>
        <dbReference type="SMART" id="SM00871"/>
    </source>
</evidence>
<sequence>MKVDIATLPPVRIATMRKTGPYGPEIGRFWMAAFRPWLREQGLLGAATYGIGHDDPAVTPAQDCRYDAGVEVDADFTAPPGVFITLLPGGVNAVAAFSGQAWEVPGAWQWLLREWLPASGRSADFTRPCTEYYPRHWRAEADGSFACELRLPLA</sequence>
<dbReference type="Pfam" id="PF06445">
    <property type="entry name" value="GyrI-like"/>
    <property type="match status" value="1"/>
</dbReference>
<organism evidence="2 3">
    <name type="scientific">Massilia aerilata</name>
    <dbReference type="NCBI Taxonomy" id="453817"/>
    <lineage>
        <taxon>Bacteria</taxon>
        <taxon>Pseudomonadati</taxon>
        <taxon>Pseudomonadota</taxon>
        <taxon>Betaproteobacteria</taxon>
        <taxon>Burkholderiales</taxon>
        <taxon>Oxalobacteraceae</taxon>
        <taxon>Telluria group</taxon>
        <taxon>Massilia</taxon>
    </lineage>
</organism>
<dbReference type="InterPro" id="IPR011256">
    <property type="entry name" value="Reg_factor_effector_dom_sf"/>
</dbReference>
<dbReference type="Gene3D" id="3.20.80.10">
    <property type="entry name" value="Regulatory factor, effector binding domain"/>
    <property type="match status" value="1"/>
</dbReference>
<dbReference type="RefSeq" id="WP_379773354.1">
    <property type="nucleotide sequence ID" value="NZ_JBHSMZ010000015.1"/>
</dbReference>
<dbReference type="PANTHER" id="PTHR40055:SF1">
    <property type="entry name" value="TRANSCRIPTIONAL REGULATOR YGIV-RELATED"/>
    <property type="match status" value="1"/>
</dbReference>
<protein>
    <submittedName>
        <fullName evidence="2">GyrI-like domain-containing protein</fullName>
    </submittedName>
</protein>
<proteinExistence type="predicted"/>
<dbReference type="Proteomes" id="UP001596086">
    <property type="component" value="Unassembled WGS sequence"/>
</dbReference>
<evidence type="ECO:0000313" key="3">
    <source>
        <dbReference type="Proteomes" id="UP001596086"/>
    </source>
</evidence>
<keyword evidence="3" id="KW-1185">Reference proteome</keyword>
<dbReference type="PANTHER" id="PTHR40055">
    <property type="entry name" value="TRANSCRIPTIONAL REGULATOR YGIV-RELATED"/>
    <property type="match status" value="1"/>
</dbReference>
<dbReference type="SMART" id="SM00871">
    <property type="entry name" value="AraC_E_bind"/>
    <property type="match status" value="1"/>
</dbReference>
<dbReference type="SUPFAM" id="SSF55136">
    <property type="entry name" value="Probable bacterial effector-binding domain"/>
    <property type="match status" value="1"/>
</dbReference>
<accession>A0ABW0S0Q8</accession>
<dbReference type="EMBL" id="JBHSMZ010000015">
    <property type="protein sequence ID" value="MFC5550571.1"/>
    <property type="molecule type" value="Genomic_DNA"/>
</dbReference>
<feature type="domain" description="AraC effector-binding" evidence="1">
    <location>
        <begin position="1"/>
        <end position="154"/>
    </location>
</feature>
<comment type="caution">
    <text evidence="2">The sequence shown here is derived from an EMBL/GenBank/DDBJ whole genome shotgun (WGS) entry which is preliminary data.</text>
</comment>
<reference evidence="3" key="1">
    <citation type="journal article" date="2019" name="Int. J. Syst. Evol. Microbiol.">
        <title>The Global Catalogue of Microorganisms (GCM) 10K type strain sequencing project: providing services to taxonomists for standard genome sequencing and annotation.</title>
        <authorList>
            <consortium name="The Broad Institute Genomics Platform"/>
            <consortium name="The Broad Institute Genome Sequencing Center for Infectious Disease"/>
            <person name="Wu L."/>
            <person name="Ma J."/>
        </authorList>
    </citation>
    <scope>NUCLEOTIDE SEQUENCE [LARGE SCALE GENOMIC DNA]</scope>
    <source>
        <strain evidence="3">CGMCC 4.5798</strain>
    </source>
</reference>
<name>A0ABW0S0Q8_9BURK</name>
<gene>
    <name evidence="2" type="ORF">ACFPO9_18805</name>
</gene>